<dbReference type="InParanoid" id="M4BWJ2"/>
<dbReference type="InterPro" id="IPR007590">
    <property type="entry name" value="Saf4/Yju2"/>
</dbReference>
<dbReference type="EMBL" id="JH598002">
    <property type="status" value="NOT_ANNOTATED_CDS"/>
    <property type="molecule type" value="Genomic_DNA"/>
</dbReference>
<dbReference type="Proteomes" id="UP000011713">
    <property type="component" value="Unassembled WGS sequence"/>
</dbReference>
<dbReference type="EnsemblProtists" id="HpaT810893">
    <property type="protein sequence ID" value="HpaP810893"/>
    <property type="gene ID" value="HpaG810893"/>
</dbReference>
<dbReference type="PANTHER" id="PTHR12111">
    <property type="entry name" value="SPLICING FACTOR YJU2"/>
    <property type="match status" value="1"/>
</dbReference>
<evidence type="ECO:0000313" key="3">
    <source>
        <dbReference type="Proteomes" id="UP000011713"/>
    </source>
</evidence>
<evidence type="ECO:0000256" key="1">
    <source>
        <dbReference type="ARBA" id="ARBA00005595"/>
    </source>
</evidence>
<protein>
    <submittedName>
        <fullName evidence="2">Uncharacterized protein</fullName>
    </submittedName>
</protein>
<comment type="similarity">
    <text evidence="1">Belongs to the CWC16 family.</text>
</comment>
<reference evidence="2" key="2">
    <citation type="submission" date="2015-06" db="UniProtKB">
        <authorList>
            <consortium name="EnsemblProtists"/>
        </authorList>
    </citation>
    <scope>IDENTIFICATION</scope>
    <source>
        <strain evidence="2">Emoy2</strain>
    </source>
</reference>
<dbReference type="OMA" id="RNMSVWD"/>
<dbReference type="GO" id="GO:0071014">
    <property type="term" value="C:post-mRNA release spliceosomal complex"/>
    <property type="evidence" value="ECO:0007669"/>
    <property type="project" value="TreeGrafter"/>
</dbReference>
<keyword evidence="3" id="KW-1185">Reference proteome</keyword>
<organism evidence="2 3">
    <name type="scientific">Hyaloperonospora arabidopsidis (strain Emoy2)</name>
    <name type="common">Downy mildew agent</name>
    <name type="synonym">Peronospora arabidopsidis</name>
    <dbReference type="NCBI Taxonomy" id="559515"/>
    <lineage>
        <taxon>Eukaryota</taxon>
        <taxon>Sar</taxon>
        <taxon>Stramenopiles</taxon>
        <taxon>Oomycota</taxon>
        <taxon>Peronosporomycetes</taxon>
        <taxon>Peronosporales</taxon>
        <taxon>Peronosporaceae</taxon>
        <taxon>Hyaloperonospora</taxon>
    </lineage>
</organism>
<dbReference type="AlphaFoldDB" id="M4BWJ2"/>
<dbReference type="HOGENOM" id="CLU_050402_1_0_1"/>
<accession>M4BWJ2</accession>
<dbReference type="Pfam" id="PF04502">
    <property type="entry name" value="Saf4_Yju2"/>
    <property type="match status" value="1"/>
</dbReference>
<reference evidence="3" key="1">
    <citation type="journal article" date="2010" name="Science">
        <title>Signatures of adaptation to obligate biotrophy in the Hyaloperonospora arabidopsidis genome.</title>
        <authorList>
            <person name="Baxter L."/>
            <person name="Tripathy S."/>
            <person name="Ishaque N."/>
            <person name="Boot N."/>
            <person name="Cabral A."/>
            <person name="Kemen E."/>
            <person name="Thines M."/>
            <person name="Ah-Fong A."/>
            <person name="Anderson R."/>
            <person name="Badejoko W."/>
            <person name="Bittner-Eddy P."/>
            <person name="Boore J.L."/>
            <person name="Chibucos M.C."/>
            <person name="Coates M."/>
            <person name="Dehal P."/>
            <person name="Delehaunty K."/>
            <person name="Dong S."/>
            <person name="Downton P."/>
            <person name="Dumas B."/>
            <person name="Fabro G."/>
            <person name="Fronick C."/>
            <person name="Fuerstenberg S.I."/>
            <person name="Fulton L."/>
            <person name="Gaulin E."/>
            <person name="Govers F."/>
            <person name="Hughes L."/>
            <person name="Humphray S."/>
            <person name="Jiang R.H."/>
            <person name="Judelson H."/>
            <person name="Kamoun S."/>
            <person name="Kyung K."/>
            <person name="Meijer H."/>
            <person name="Minx P."/>
            <person name="Morris P."/>
            <person name="Nelson J."/>
            <person name="Phuntumart V."/>
            <person name="Qutob D."/>
            <person name="Rehmany A."/>
            <person name="Rougon-Cardoso A."/>
            <person name="Ryden P."/>
            <person name="Torto-Alalibo T."/>
            <person name="Studholme D."/>
            <person name="Wang Y."/>
            <person name="Win J."/>
            <person name="Wood J."/>
            <person name="Clifton S.W."/>
            <person name="Rogers J."/>
            <person name="Van den Ackerveken G."/>
            <person name="Jones J.D."/>
            <person name="McDowell J.M."/>
            <person name="Beynon J."/>
            <person name="Tyler B.M."/>
        </authorList>
    </citation>
    <scope>NUCLEOTIDE SEQUENCE [LARGE SCALE GENOMIC DNA]</scope>
    <source>
        <strain evidence="3">Emoy2</strain>
    </source>
</reference>
<dbReference type="STRING" id="559515.M4BWJ2"/>
<sequence>MSSLAATQADGYYYPTEWRPEHGSLNQFRQSKQVQDQGRRVKHKHVEGDGKAPVVRFEMPFHVWCAHCDVHIGRGVRFNAKKKSVGRYFSSIVWEFVMRCANCSGQLVIRTDPKERSYELVSGVQKKAEAEDARKMETELLNDAKVAQKLQMDPFFRLEHENEDKRVARKRSRGLEALVQLQSAQFKDDYASNSALRAQFRSDKKKQKRREEEATRLGIGGIPLMDVHLDDVVVSRTVVFKGIPHKRRSVQVMKGGGKARPMCARSAATDEKADSFQYFGDPLGSKLWCMQAAKRSAKKRAATWSRT</sequence>
<dbReference type="PANTHER" id="PTHR12111:SF2">
    <property type="entry name" value="SPLICING FACTOR YJU2B-RELATED"/>
    <property type="match status" value="1"/>
</dbReference>
<dbReference type="GO" id="GO:0005684">
    <property type="term" value="C:U2-type spliceosomal complex"/>
    <property type="evidence" value="ECO:0007669"/>
    <property type="project" value="TreeGrafter"/>
</dbReference>
<name>M4BWJ2_HYAAE</name>
<dbReference type="VEuPathDB" id="FungiDB:HpaG810893"/>
<evidence type="ECO:0000313" key="2">
    <source>
        <dbReference type="EnsemblProtists" id="HpaP810893"/>
    </source>
</evidence>
<dbReference type="GO" id="GO:0000398">
    <property type="term" value="P:mRNA splicing, via spliceosome"/>
    <property type="evidence" value="ECO:0007669"/>
    <property type="project" value="InterPro"/>
</dbReference>
<dbReference type="eggNOG" id="KOG2990">
    <property type="taxonomic scope" value="Eukaryota"/>
</dbReference>
<proteinExistence type="inferred from homology"/>